<dbReference type="GO" id="GO:0043828">
    <property type="term" value="F:tRNA 2-selenouridine synthase activity"/>
    <property type="evidence" value="ECO:0007669"/>
    <property type="project" value="UniProtKB-EC"/>
</dbReference>
<accession>A0A4Y1YQ19</accession>
<keyword evidence="5" id="KW-1185">Reference proteome</keyword>
<name>A0A4Y1YQ19_9PROT</name>
<feature type="domain" description="Rhodanese" evidence="3">
    <location>
        <begin position="27"/>
        <end position="150"/>
    </location>
</feature>
<dbReference type="InterPro" id="IPR036873">
    <property type="entry name" value="Rhodanese-like_dom_sf"/>
</dbReference>
<dbReference type="CDD" id="cd01520">
    <property type="entry name" value="RHOD_YbbB"/>
    <property type="match status" value="1"/>
</dbReference>
<dbReference type="GO" id="GO:0016765">
    <property type="term" value="F:transferase activity, transferring alkyl or aryl (other than methyl) groups"/>
    <property type="evidence" value="ECO:0007669"/>
    <property type="project" value="UniProtKB-UniRule"/>
</dbReference>
<dbReference type="NCBIfam" id="NF008751">
    <property type="entry name" value="PRK11784.1-3"/>
    <property type="match status" value="1"/>
</dbReference>
<comment type="catalytic activity">
    <reaction evidence="2">
        <text>5-methylaminomethyl-2-thiouridine(34) in tRNA + selenophosphate + (2E)-geranyl diphosphate + H2O + H(+) = 5-methylaminomethyl-2-selenouridine(34) in tRNA + (2E)-thiogeraniol + phosphate + diphosphate</text>
        <dbReference type="Rhea" id="RHEA:42716"/>
        <dbReference type="Rhea" id="RHEA-COMP:10195"/>
        <dbReference type="Rhea" id="RHEA-COMP:10196"/>
        <dbReference type="ChEBI" id="CHEBI:15377"/>
        <dbReference type="ChEBI" id="CHEBI:15378"/>
        <dbReference type="ChEBI" id="CHEBI:16144"/>
        <dbReference type="ChEBI" id="CHEBI:33019"/>
        <dbReference type="ChEBI" id="CHEBI:43474"/>
        <dbReference type="ChEBI" id="CHEBI:58057"/>
        <dbReference type="ChEBI" id="CHEBI:74455"/>
        <dbReference type="ChEBI" id="CHEBI:82743"/>
        <dbReference type="ChEBI" id="CHEBI:143703"/>
        <dbReference type="EC" id="2.9.1.3"/>
    </reaction>
</comment>
<gene>
    <name evidence="2" type="primary">selU</name>
    <name evidence="4" type="ORF">Nstercoris_02116</name>
</gene>
<dbReference type="PANTHER" id="PTHR30401:SF0">
    <property type="entry name" value="TRNA 2-SELENOURIDINE SYNTHASE"/>
    <property type="match status" value="1"/>
</dbReference>
<dbReference type="EMBL" id="AP019755">
    <property type="protein sequence ID" value="BBL35839.1"/>
    <property type="molecule type" value="Genomic_DNA"/>
</dbReference>
<evidence type="ECO:0000259" key="3">
    <source>
        <dbReference type="PROSITE" id="PS50206"/>
    </source>
</evidence>
<dbReference type="PROSITE" id="PS50206">
    <property type="entry name" value="RHODANESE_3"/>
    <property type="match status" value="1"/>
</dbReference>
<sequence>MLVKPKRYNLSNSNINGNNNSELVALFTSNTPLIDVRAPIEFAQGTLPGSTNLPILTNKERALIGATYKQKGAKAAVQLGYQLVSGQTKENRLQQWQHFIHQHPHAVLYCFRGGKRSQITQQWLQEIGINRPLIIGGYKRARRFLINTIDQFSHKHALLVITGTTGSGKTRLLHQIKHDYPIVDIEALARHRGSAFGSTPVPQPTQINFENQLAVNLLKLEQSKLVDPVIVEDESRHTGKVYLPSSFFELMRNSKIIWVDEPLEIRVNNIFEDYILTTAIGQASHASHNNTQFSSIAEQEQINLRQQALLLFDKYALALQLISKKLGGIRYQEIAQALKKARFDFINKDEIQSNKTWIEKLVQYYYDPLYLKSLQHRQVNPCFKGSRQAVIDYLLTHRKI</sequence>
<dbReference type="Gene3D" id="3.40.50.300">
    <property type="entry name" value="P-loop containing nucleotide triphosphate hydrolases"/>
    <property type="match status" value="1"/>
</dbReference>
<dbReference type="NCBIfam" id="TIGR03167">
    <property type="entry name" value="tRNA_sel_U_synt"/>
    <property type="match status" value="1"/>
</dbReference>
<evidence type="ECO:0000313" key="4">
    <source>
        <dbReference type="EMBL" id="BBL35839.1"/>
    </source>
</evidence>
<dbReference type="InterPro" id="IPR001763">
    <property type="entry name" value="Rhodanese-like_dom"/>
</dbReference>
<comment type="function">
    <text evidence="2">Involved in the post-transcriptional modification of the uridine at the wobble position (U34) of tRNA(Lys), tRNA(Glu) and tRNA(Gln). Catalyzes the conversion of 2-thiouridine (S2U-RNA) to 2-selenouridine (Se2U-RNA). Acts in a two-step process involving geranylation of 2-thiouridine (S2U) to S-geranyl-2-thiouridine (geS2U) and subsequent selenation of the latter derivative to 2-selenouridine (Se2U) in the tRNA chain.</text>
</comment>
<dbReference type="InterPro" id="IPR027417">
    <property type="entry name" value="P-loop_NTPase"/>
</dbReference>
<dbReference type="SMART" id="SM00450">
    <property type="entry name" value="RHOD"/>
    <property type="match status" value="1"/>
</dbReference>
<comment type="catalytic activity">
    <reaction evidence="2">
        <text>5-methylaminomethyl-2-(Se-phospho)selenouridine(34) in tRNA + H2O = 5-methylaminomethyl-2-selenouridine(34) in tRNA + phosphate</text>
        <dbReference type="Rhea" id="RHEA:60176"/>
        <dbReference type="Rhea" id="RHEA-COMP:10196"/>
        <dbReference type="Rhea" id="RHEA-COMP:15523"/>
        <dbReference type="ChEBI" id="CHEBI:15377"/>
        <dbReference type="ChEBI" id="CHEBI:43474"/>
        <dbReference type="ChEBI" id="CHEBI:82743"/>
        <dbReference type="ChEBI" id="CHEBI:143702"/>
    </reaction>
</comment>
<dbReference type="SUPFAM" id="SSF52821">
    <property type="entry name" value="Rhodanese/Cell cycle control phosphatase"/>
    <property type="match status" value="1"/>
</dbReference>
<dbReference type="AlphaFoldDB" id="A0A4Y1YQ19"/>
<comment type="catalytic activity">
    <reaction evidence="2">
        <text>5-methylaminomethyl-S-(2E)-geranyl-thiouridine(34) in tRNA + selenophosphate + H(+) = 5-methylaminomethyl-2-(Se-phospho)selenouridine(34) in tRNA + (2E)-thiogeraniol</text>
        <dbReference type="Rhea" id="RHEA:60172"/>
        <dbReference type="Rhea" id="RHEA-COMP:14654"/>
        <dbReference type="Rhea" id="RHEA-COMP:15523"/>
        <dbReference type="ChEBI" id="CHEBI:15378"/>
        <dbReference type="ChEBI" id="CHEBI:16144"/>
        <dbReference type="ChEBI" id="CHEBI:140632"/>
        <dbReference type="ChEBI" id="CHEBI:143702"/>
        <dbReference type="ChEBI" id="CHEBI:143703"/>
    </reaction>
</comment>
<dbReference type="SUPFAM" id="SSF52540">
    <property type="entry name" value="P-loop containing nucleoside triphosphate hydrolases"/>
    <property type="match status" value="1"/>
</dbReference>
<dbReference type="NCBIfam" id="NF008750">
    <property type="entry name" value="PRK11784.1-2"/>
    <property type="match status" value="1"/>
</dbReference>
<comment type="similarity">
    <text evidence="2">Belongs to the SelU family.</text>
</comment>
<dbReference type="KEGG" id="nst:Nstercoris_02116"/>
<protein>
    <recommendedName>
        <fullName evidence="2">tRNA 2-selenouridine synthase</fullName>
        <ecNumber evidence="2">2.9.1.3</ecNumber>
    </recommendedName>
</protein>
<organism evidence="4 5">
    <name type="scientific">Nitrosomonas stercoris</name>
    <dbReference type="NCBI Taxonomy" id="1444684"/>
    <lineage>
        <taxon>Bacteria</taxon>
        <taxon>Pseudomonadati</taxon>
        <taxon>Pseudomonadota</taxon>
        <taxon>Betaproteobacteria</taxon>
        <taxon>Nitrosomonadales</taxon>
        <taxon>Nitrosomonadaceae</taxon>
        <taxon>Nitrosomonas</taxon>
    </lineage>
</organism>
<dbReference type="Proteomes" id="UP000316473">
    <property type="component" value="Chromosome"/>
</dbReference>
<dbReference type="HAMAP" id="MF_01622">
    <property type="entry name" value="tRNA_sel_U_synth"/>
    <property type="match status" value="1"/>
</dbReference>
<evidence type="ECO:0000313" key="5">
    <source>
        <dbReference type="Proteomes" id="UP000316473"/>
    </source>
</evidence>
<evidence type="ECO:0000256" key="1">
    <source>
        <dbReference type="ARBA" id="ARBA00023266"/>
    </source>
</evidence>
<keyword evidence="2" id="KW-0808">Transferase</keyword>
<comment type="catalytic activity">
    <reaction evidence="2">
        <text>5-methylaminomethyl-2-thiouridine(34) in tRNA + (2E)-geranyl diphosphate = 5-methylaminomethyl-S-(2E)-geranyl-thiouridine(34) in tRNA + diphosphate</text>
        <dbReference type="Rhea" id="RHEA:14085"/>
        <dbReference type="Rhea" id="RHEA-COMP:10195"/>
        <dbReference type="Rhea" id="RHEA-COMP:14654"/>
        <dbReference type="ChEBI" id="CHEBI:33019"/>
        <dbReference type="ChEBI" id="CHEBI:58057"/>
        <dbReference type="ChEBI" id="CHEBI:74455"/>
        <dbReference type="ChEBI" id="CHEBI:140632"/>
    </reaction>
</comment>
<dbReference type="Pfam" id="PF26341">
    <property type="entry name" value="AAA_SelU"/>
    <property type="match status" value="1"/>
</dbReference>
<reference evidence="4 5" key="1">
    <citation type="submission" date="2019-06" db="EMBL/GenBank/DDBJ databases">
        <title>Nitrosomonas stercoris KYUHI-S whole genome shotgun sequence.</title>
        <authorList>
            <person name="Nakagawa T."/>
            <person name="Tsuchiya Y."/>
            <person name="Takahashi R."/>
        </authorList>
    </citation>
    <scope>NUCLEOTIDE SEQUENCE [LARGE SCALE GENOMIC DNA]</scope>
    <source>
        <strain evidence="4 5">KYUHI-S</strain>
    </source>
</reference>
<dbReference type="Gene3D" id="3.40.250.10">
    <property type="entry name" value="Rhodanese-like domain"/>
    <property type="match status" value="1"/>
</dbReference>
<dbReference type="GO" id="GO:0002098">
    <property type="term" value="P:tRNA wobble uridine modification"/>
    <property type="evidence" value="ECO:0007669"/>
    <property type="project" value="UniProtKB-UniRule"/>
</dbReference>
<evidence type="ECO:0000256" key="2">
    <source>
        <dbReference type="HAMAP-Rule" id="MF_01622"/>
    </source>
</evidence>
<dbReference type="InterPro" id="IPR058840">
    <property type="entry name" value="AAA_SelU"/>
</dbReference>
<proteinExistence type="inferred from homology"/>
<dbReference type="InterPro" id="IPR017582">
    <property type="entry name" value="SelU"/>
</dbReference>
<keyword evidence="1 2" id="KW-0711">Selenium</keyword>
<dbReference type="EC" id="2.9.1.3" evidence="2"/>
<dbReference type="Pfam" id="PF00581">
    <property type="entry name" value="Rhodanese"/>
    <property type="match status" value="1"/>
</dbReference>
<feature type="active site" description="S-selanylcysteine intermediate" evidence="2">
    <location>
        <position position="110"/>
    </location>
</feature>
<comment type="subunit">
    <text evidence="2">Monomer.</text>
</comment>
<dbReference type="PANTHER" id="PTHR30401">
    <property type="entry name" value="TRNA 2-SELENOURIDINE SYNTHASE"/>
    <property type="match status" value="1"/>
</dbReference>